<feature type="cross-link" description="Glycyl lysine isopeptide (Lys-Gly) (interchain with G-Cter in SUMO2)" evidence="9">
    <location>
        <position position="577"/>
    </location>
</feature>
<evidence type="ECO:0000256" key="12">
    <source>
        <dbReference type="SAM" id="MobiDB-lite"/>
    </source>
</evidence>
<dbReference type="FunFam" id="3.30.200.20:FF:000042">
    <property type="entry name" value="Aurora kinase A"/>
    <property type="match status" value="1"/>
</dbReference>
<dbReference type="SMART" id="SM00220">
    <property type="entry name" value="S_TKc"/>
    <property type="match status" value="1"/>
</dbReference>
<dbReference type="InParanoid" id="A0A0V0R478"/>
<evidence type="ECO:0000256" key="11">
    <source>
        <dbReference type="SAM" id="Coils"/>
    </source>
</evidence>
<dbReference type="InterPro" id="IPR000719">
    <property type="entry name" value="Prot_kinase_dom"/>
</dbReference>
<feature type="coiled-coil region" evidence="11">
    <location>
        <begin position="278"/>
        <end position="305"/>
    </location>
</feature>
<evidence type="ECO:0000256" key="7">
    <source>
        <dbReference type="PIRSR" id="PIRSR630616-1"/>
    </source>
</evidence>
<keyword evidence="2" id="KW-0723">Serine/threonine-protein kinase</keyword>
<evidence type="ECO:0000256" key="6">
    <source>
        <dbReference type="ARBA" id="ARBA00022840"/>
    </source>
</evidence>
<dbReference type="PANTHER" id="PTHR24350">
    <property type="entry name" value="SERINE/THREONINE-PROTEIN KINASE IAL-RELATED"/>
    <property type="match status" value="1"/>
</dbReference>
<feature type="binding site" evidence="8">
    <location>
        <position position="593"/>
    </location>
    <ligand>
        <name>ATP</name>
        <dbReference type="ChEBI" id="CHEBI:30616"/>
    </ligand>
</feature>
<evidence type="ECO:0000256" key="2">
    <source>
        <dbReference type="ARBA" id="ARBA00022527"/>
    </source>
</evidence>
<dbReference type="PROSITE" id="PS00107">
    <property type="entry name" value="PROTEIN_KINASE_ATP"/>
    <property type="match status" value="1"/>
</dbReference>
<keyword evidence="3" id="KW-0808">Transferase</keyword>
<dbReference type="Gene3D" id="1.10.510.10">
    <property type="entry name" value="Transferase(Phosphotransferase) domain 1"/>
    <property type="match status" value="1"/>
</dbReference>
<feature type="coiled-coil region" evidence="11">
    <location>
        <begin position="351"/>
        <end position="420"/>
    </location>
</feature>
<reference evidence="14 15" key="1">
    <citation type="journal article" date="2015" name="Sci. Rep.">
        <title>Genome of the facultative scuticociliatosis pathogen Pseudocohnilembus persalinus provides insight into its virulence through horizontal gene transfer.</title>
        <authorList>
            <person name="Xiong J."/>
            <person name="Wang G."/>
            <person name="Cheng J."/>
            <person name="Tian M."/>
            <person name="Pan X."/>
            <person name="Warren A."/>
            <person name="Jiang C."/>
            <person name="Yuan D."/>
            <person name="Miao W."/>
        </authorList>
    </citation>
    <scope>NUCLEOTIDE SEQUENCE [LARGE SCALE GENOMIC DNA]</scope>
    <source>
        <strain evidence="14">36N120E</strain>
    </source>
</reference>
<dbReference type="InterPro" id="IPR008271">
    <property type="entry name" value="Ser/Thr_kinase_AS"/>
</dbReference>
<feature type="compositionally biased region" description="Basic and acidic residues" evidence="12">
    <location>
        <begin position="153"/>
        <end position="177"/>
    </location>
</feature>
<keyword evidence="15" id="KW-1185">Reference proteome</keyword>
<comment type="subunit">
    <text evidence="1">Monomer.</text>
</comment>
<evidence type="ECO:0000256" key="9">
    <source>
        <dbReference type="PIRSR" id="PIRSR630616-3"/>
    </source>
</evidence>
<evidence type="ECO:0000256" key="4">
    <source>
        <dbReference type="ARBA" id="ARBA00022741"/>
    </source>
</evidence>
<dbReference type="OMA" id="CKLAINQ"/>
<dbReference type="InterPro" id="IPR011009">
    <property type="entry name" value="Kinase-like_dom_sf"/>
</dbReference>
<protein>
    <submittedName>
        <fullName evidence="14">Protein kinase-like domain</fullName>
    </submittedName>
</protein>
<dbReference type="SUPFAM" id="SSF56112">
    <property type="entry name" value="Protein kinase-like (PK-like)"/>
    <property type="match status" value="1"/>
</dbReference>
<evidence type="ECO:0000256" key="10">
    <source>
        <dbReference type="PROSITE-ProRule" id="PRU10141"/>
    </source>
</evidence>
<feature type="region of interest" description="Disordered" evidence="12">
    <location>
        <begin position="108"/>
        <end position="177"/>
    </location>
</feature>
<dbReference type="Proteomes" id="UP000054937">
    <property type="component" value="Unassembled WGS sequence"/>
</dbReference>
<feature type="domain" description="Protein kinase" evidence="13">
    <location>
        <begin position="450"/>
        <end position="704"/>
    </location>
</feature>
<comment type="caution">
    <text evidence="14">The sequence shown here is derived from an EMBL/GenBank/DDBJ whole genome shotgun (WGS) entry which is preliminary data.</text>
</comment>
<dbReference type="InterPro" id="IPR017441">
    <property type="entry name" value="Protein_kinase_ATP_BS"/>
</dbReference>
<feature type="binding site" evidence="8">
    <location>
        <begin position="579"/>
        <end position="580"/>
    </location>
    <ligand>
        <name>ATP</name>
        <dbReference type="ChEBI" id="CHEBI:30616"/>
    </ligand>
</feature>
<feature type="compositionally biased region" description="Basic and acidic residues" evidence="12">
    <location>
        <begin position="136"/>
        <end position="146"/>
    </location>
</feature>
<evidence type="ECO:0000256" key="1">
    <source>
        <dbReference type="ARBA" id="ARBA00011245"/>
    </source>
</evidence>
<dbReference type="OrthoDB" id="449424at2759"/>
<dbReference type="CDD" id="cd14003">
    <property type="entry name" value="STKc_AMPK-like"/>
    <property type="match status" value="1"/>
</dbReference>
<name>A0A0V0R478_PSEPJ</name>
<dbReference type="PROSITE" id="PS50011">
    <property type="entry name" value="PROTEIN_KINASE_DOM"/>
    <property type="match status" value="1"/>
</dbReference>
<dbReference type="EMBL" id="LDAU01000053">
    <property type="protein sequence ID" value="KRX09291.1"/>
    <property type="molecule type" value="Genomic_DNA"/>
</dbReference>
<dbReference type="FunFam" id="1.10.510.10:FF:000571">
    <property type="entry name" value="Maternal embryonic leucine zipper kinase"/>
    <property type="match status" value="1"/>
</dbReference>
<evidence type="ECO:0000313" key="14">
    <source>
        <dbReference type="EMBL" id="KRX09291.1"/>
    </source>
</evidence>
<organism evidence="14 15">
    <name type="scientific">Pseudocohnilembus persalinus</name>
    <name type="common">Ciliate</name>
    <dbReference type="NCBI Taxonomy" id="266149"/>
    <lineage>
        <taxon>Eukaryota</taxon>
        <taxon>Sar</taxon>
        <taxon>Alveolata</taxon>
        <taxon>Ciliophora</taxon>
        <taxon>Intramacronucleata</taxon>
        <taxon>Oligohymenophorea</taxon>
        <taxon>Scuticociliatia</taxon>
        <taxon>Philasterida</taxon>
        <taxon>Pseudocohnilembidae</taxon>
        <taxon>Pseudocohnilembus</taxon>
    </lineage>
</organism>
<evidence type="ECO:0000256" key="5">
    <source>
        <dbReference type="ARBA" id="ARBA00022777"/>
    </source>
</evidence>
<keyword evidence="5 14" id="KW-0418">Kinase</keyword>
<keyword evidence="4 8" id="KW-0547">Nucleotide-binding</keyword>
<feature type="coiled-coil region" evidence="11">
    <location>
        <begin position="46"/>
        <end position="80"/>
    </location>
</feature>
<dbReference type="GO" id="GO:0005524">
    <property type="term" value="F:ATP binding"/>
    <property type="evidence" value="ECO:0007669"/>
    <property type="project" value="UniProtKB-UniRule"/>
</dbReference>
<accession>A0A0V0R478</accession>
<sequence length="724" mass="85721">MANTNYQNKFLSHSRSAQTLNLNQKNFQNLSQKKINTNNKINDIKTIQQQNQKKQLELNLNNSKDQINKQEISEQQIKDEDHVLKLKYQQFVQNKFLEIQKQLKKDEVKKTTPLQPLNNSSNNSNKNISFSNHSNDQQKQDIKNDLNLHSNHSSHDEEQIDEQKKLQDQSMLDSKESDQCKYINNLQKGSQLLKYQDQNESYQSQFSEKKLVNLYHTDENNINNNSIIDNEYIDENNNKQNLIKIFEKEQMQQQFENNQIQNSNIDNTNPNFNRELILRQLDDDIDQKLQQISNLEKTVHNNQQNNSIQRTSNQLYQYYKKKSILEKTTTIDISSNEDSFQEQQHNIQNNKHIQEQQKQILNNNQNKLNNKLLNKKYPYYVKNYENSQLKRVETLKQELMKRLDQQENKINRNLEDKIEKQLHRGKTYQKINDVRSKIEQNKKPDILEQFKLGITLGIGSYATCKLAINQETQQKFAIKIYDKLKLFDPQKKKNVQREINILSKLDHPNIIKMIKQIENSRTINIVMEYIGDKSLYQFLKEQKNRKLDEKTAKKIFFQLISALQYLHDKNISHRDIKMENILLDENQNIKLIDFGFAIILPEFQKLNIFCGTPCYMSPELVNKQHYFGAPADIWAAGILLYVMLAGNFPFHSNNDKMLYEKIKRTNYIIPQDFPTGAQNVLKKILVAKPENRVTANQILNDTWLKPVDIQEQIIYRRHKLGLLC</sequence>
<feature type="active site" description="Proton acceptor" evidence="7">
    <location>
        <position position="575"/>
    </location>
</feature>
<dbReference type="AlphaFoldDB" id="A0A0V0R478"/>
<feature type="binding site" evidence="8 10">
    <location>
        <position position="479"/>
    </location>
    <ligand>
        <name>ATP</name>
        <dbReference type="ChEBI" id="CHEBI:30616"/>
    </ligand>
</feature>
<dbReference type="GO" id="GO:0004674">
    <property type="term" value="F:protein serine/threonine kinase activity"/>
    <property type="evidence" value="ECO:0007669"/>
    <property type="project" value="UniProtKB-KW"/>
</dbReference>
<dbReference type="PROSITE" id="PS00108">
    <property type="entry name" value="PROTEIN_KINASE_ST"/>
    <property type="match status" value="1"/>
</dbReference>
<keyword evidence="6 8" id="KW-0067">ATP-binding</keyword>
<evidence type="ECO:0000313" key="15">
    <source>
        <dbReference type="Proteomes" id="UP000054937"/>
    </source>
</evidence>
<feature type="compositionally biased region" description="Low complexity" evidence="12">
    <location>
        <begin position="118"/>
        <end position="135"/>
    </location>
</feature>
<keyword evidence="11" id="KW-0175">Coiled coil</keyword>
<dbReference type="InterPro" id="IPR030616">
    <property type="entry name" value="Aur-like"/>
</dbReference>
<evidence type="ECO:0000256" key="8">
    <source>
        <dbReference type="PIRSR" id="PIRSR630616-2"/>
    </source>
</evidence>
<proteinExistence type="predicted"/>
<dbReference type="Pfam" id="PF00069">
    <property type="entry name" value="Pkinase"/>
    <property type="match status" value="1"/>
</dbReference>
<evidence type="ECO:0000259" key="13">
    <source>
        <dbReference type="PROSITE" id="PS50011"/>
    </source>
</evidence>
<evidence type="ECO:0000256" key="3">
    <source>
        <dbReference type="ARBA" id="ARBA00022679"/>
    </source>
</evidence>
<gene>
    <name evidence="14" type="ORF">PPERSA_05960</name>
</gene>